<gene>
    <name evidence="1" type="ORF">A3H64_03095</name>
</gene>
<organism evidence="1 2">
    <name type="scientific">Candidatus Ryanbacteria bacterium RIFCSPLOWO2_02_FULL_45_11c</name>
    <dbReference type="NCBI Taxonomy" id="1802128"/>
    <lineage>
        <taxon>Bacteria</taxon>
        <taxon>Candidatus Ryaniibacteriota</taxon>
    </lineage>
</organism>
<dbReference type="Proteomes" id="UP000178186">
    <property type="component" value="Unassembled WGS sequence"/>
</dbReference>
<proteinExistence type="predicted"/>
<comment type="caution">
    <text evidence="1">The sequence shown here is derived from an EMBL/GenBank/DDBJ whole genome shotgun (WGS) entry which is preliminary data.</text>
</comment>
<name>A0A1G2H1F5_9BACT</name>
<evidence type="ECO:0008006" key="3">
    <source>
        <dbReference type="Google" id="ProtNLM"/>
    </source>
</evidence>
<dbReference type="EMBL" id="MHNY01000021">
    <property type="protein sequence ID" value="OGZ56140.1"/>
    <property type="molecule type" value="Genomic_DNA"/>
</dbReference>
<reference evidence="1 2" key="1">
    <citation type="journal article" date="2016" name="Nat. Commun.">
        <title>Thousands of microbial genomes shed light on interconnected biogeochemical processes in an aquifer system.</title>
        <authorList>
            <person name="Anantharaman K."/>
            <person name="Brown C.T."/>
            <person name="Hug L.A."/>
            <person name="Sharon I."/>
            <person name="Castelle C.J."/>
            <person name="Probst A.J."/>
            <person name="Thomas B.C."/>
            <person name="Singh A."/>
            <person name="Wilkins M.J."/>
            <person name="Karaoz U."/>
            <person name="Brodie E.L."/>
            <person name="Williams K.H."/>
            <person name="Hubbard S.S."/>
            <person name="Banfield J.F."/>
        </authorList>
    </citation>
    <scope>NUCLEOTIDE SEQUENCE [LARGE SCALE GENOMIC DNA]</scope>
</reference>
<protein>
    <recommendedName>
        <fullName evidence="3">DUF4258 domain-containing protein</fullName>
    </recommendedName>
</protein>
<sequence>MDIRFTKHADEKFVTLARHGVRISRKKVITTVQDPDLIDHSHTPLFIAQGILDKAHVLRVVYKKEQQIIKIITFYPGRKSQYEKR</sequence>
<evidence type="ECO:0000313" key="1">
    <source>
        <dbReference type="EMBL" id="OGZ56140.1"/>
    </source>
</evidence>
<dbReference type="AlphaFoldDB" id="A0A1G2H1F5"/>
<accession>A0A1G2H1F5</accession>
<evidence type="ECO:0000313" key="2">
    <source>
        <dbReference type="Proteomes" id="UP000178186"/>
    </source>
</evidence>